<dbReference type="PANTHER" id="PTHR34366:SF7">
    <property type="entry name" value="TRANSMEMBRANE PROTEIN"/>
    <property type="match status" value="1"/>
</dbReference>
<dbReference type="Pfam" id="PF24865">
    <property type="entry name" value="DUF7731"/>
    <property type="match status" value="1"/>
</dbReference>
<dbReference type="PANTHER" id="PTHR34366">
    <property type="entry name" value="OS07G0289901 PROTEIN-RELATED"/>
    <property type="match status" value="1"/>
</dbReference>
<dbReference type="EMBL" id="JBBPBN010000011">
    <property type="protein sequence ID" value="KAK9028927.1"/>
    <property type="molecule type" value="Genomic_DNA"/>
</dbReference>
<keyword evidence="1" id="KW-0812">Transmembrane</keyword>
<keyword evidence="1" id="KW-0472">Membrane</keyword>
<evidence type="ECO:0000313" key="4">
    <source>
        <dbReference type="Proteomes" id="UP001396334"/>
    </source>
</evidence>
<feature type="transmembrane region" description="Helical" evidence="1">
    <location>
        <begin position="99"/>
        <end position="120"/>
    </location>
</feature>
<name>A0ABR2SVG7_9ROSI</name>
<evidence type="ECO:0000259" key="2">
    <source>
        <dbReference type="Pfam" id="PF24865"/>
    </source>
</evidence>
<comment type="caution">
    <text evidence="3">The sequence shown here is derived from an EMBL/GenBank/DDBJ whole genome shotgun (WGS) entry which is preliminary data.</text>
</comment>
<keyword evidence="1" id="KW-1133">Transmembrane helix</keyword>
<evidence type="ECO:0000313" key="3">
    <source>
        <dbReference type="EMBL" id="KAK9028927.1"/>
    </source>
</evidence>
<reference evidence="3 4" key="1">
    <citation type="journal article" date="2024" name="G3 (Bethesda)">
        <title>Genome assembly of Hibiscus sabdariffa L. provides insights into metabolisms of medicinal natural products.</title>
        <authorList>
            <person name="Kim T."/>
        </authorList>
    </citation>
    <scope>NUCLEOTIDE SEQUENCE [LARGE SCALE GENOMIC DNA]</scope>
    <source>
        <strain evidence="3">TK-2024</strain>
        <tissue evidence="3">Old leaves</tissue>
    </source>
</reference>
<sequence length="122" mass="13103">MAAECLIRYQKSSGCRGAQLLTLAGKVEVNTSQLKDYCVDGGCANHTMGVLQCIHAVKRTFQFANKAKPIPMYYAIGDACNTSSALSQSSYITSSAMKLFASSWISFLTGVASMALLVMMNL</sequence>
<feature type="domain" description="DUF7731" evidence="2">
    <location>
        <begin position="2"/>
        <end position="85"/>
    </location>
</feature>
<dbReference type="InterPro" id="IPR056633">
    <property type="entry name" value="DUF7731"/>
</dbReference>
<accession>A0ABR2SVG7</accession>
<protein>
    <recommendedName>
        <fullName evidence="2">DUF7731 domain-containing protein</fullName>
    </recommendedName>
</protein>
<proteinExistence type="predicted"/>
<keyword evidence="4" id="KW-1185">Reference proteome</keyword>
<gene>
    <name evidence="3" type="ORF">V6N11_026061</name>
</gene>
<organism evidence="3 4">
    <name type="scientific">Hibiscus sabdariffa</name>
    <name type="common">roselle</name>
    <dbReference type="NCBI Taxonomy" id="183260"/>
    <lineage>
        <taxon>Eukaryota</taxon>
        <taxon>Viridiplantae</taxon>
        <taxon>Streptophyta</taxon>
        <taxon>Embryophyta</taxon>
        <taxon>Tracheophyta</taxon>
        <taxon>Spermatophyta</taxon>
        <taxon>Magnoliopsida</taxon>
        <taxon>eudicotyledons</taxon>
        <taxon>Gunneridae</taxon>
        <taxon>Pentapetalae</taxon>
        <taxon>rosids</taxon>
        <taxon>malvids</taxon>
        <taxon>Malvales</taxon>
        <taxon>Malvaceae</taxon>
        <taxon>Malvoideae</taxon>
        <taxon>Hibiscus</taxon>
    </lineage>
</organism>
<dbReference type="Proteomes" id="UP001396334">
    <property type="component" value="Unassembled WGS sequence"/>
</dbReference>
<evidence type="ECO:0000256" key="1">
    <source>
        <dbReference type="SAM" id="Phobius"/>
    </source>
</evidence>